<dbReference type="NCBIfam" id="TIGR00756">
    <property type="entry name" value="PPR"/>
    <property type="match status" value="2"/>
</dbReference>
<dbReference type="Gene3D" id="1.25.40.10">
    <property type="entry name" value="Tetratricopeptide repeat domain"/>
    <property type="match status" value="6"/>
</dbReference>
<feature type="repeat" description="PPR" evidence="2">
    <location>
        <begin position="502"/>
        <end position="536"/>
    </location>
</feature>
<dbReference type="PANTHER" id="PTHR47926:SF496">
    <property type="entry name" value="PENTACOTRIPEPTIDE-REPEAT REGION OF PRORP DOMAIN-CONTAINING PROTEIN"/>
    <property type="match status" value="1"/>
</dbReference>
<name>A0A7I8J557_SPIIN</name>
<reference evidence="3 4" key="1">
    <citation type="submission" date="2019-12" db="EMBL/GenBank/DDBJ databases">
        <authorList>
            <person name="Scholz U."/>
            <person name="Mascher M."/>
            <person name="Fiebig A."/>
        </authorList>
    </citation>
    <scope>NUCLEOTIDE SEQUENCE</scope>
</reference>
<dbReference type="Pfam" id="PF20431">
    <property type="entry name" value="E_motif"/>
    <property type="match status" value="1"/>
</dbReference>
<dbReference type="GO" id="GO:0009451">
    <property type="term" value="P:RNA modification"/>
    <property type="evidence" value="ECO:0007669"/>
    <property type="project" value="InterPro"/>
</dbReference>
<dbReference type="AlphaFoldDB" id="A0A7I8J557"/>
<dbReference type="EMBL" id="LR743596">
    <property type="protein sequence ID" value="CAA2625843.1"/>
    <property type="molecule type" value="Genomic_DNA"/>
</dbReference>
<dbReference type="PANTHER" id="PTHR47926">
    <property type="entry name" value="PENTATRICOPEPTIDE REPEAT-CONTAINING PROTEIN"/>
    <property type="match status" value="1"/>
</dbReference>
<accession>A0A7I8J557</accession>
<protein>
    <submittedName>
        <fullName evidence="3">Uncharacterized protein</fullName>
    </submittedName>
</protein>
<proteinExistence type="predicted"/>
<dbReference type="Pfam" id="PF01535">
    <property type="entry name" value="PPR"/>
    <property type="match status" value="3"/>
</dbReference>
<dbReference type="Proteomes" id="UP001189122">
    <property type="component" value="Unassembled WGS sequence"/>
</dbReference>
<keyword evidence="4" id="KW-1185">Reference proteome</keyword>
<evidence type="ECO:0000313" key="3">
    <source>
        <dbReference type="EMBL" id="CAA2625843.1"/>
    </source>
</evidence>
<dbReference type="PROSITE" id="PS51375">
    <property type="entry name" value="PPR"/>
    <property type="match status" value="3"/>
</dbReference>
<dbReference type="InterPro" id="IPR002885">
    <property type="entry name" value="PPR_rpt"/>
</dbReference>
<evidence type="ECO:0000256" key="1">
    <source>
        <dbReference type="ARBA" id="ARBA00022737"/>
    </source>
</evidence>
<gene>
    <name evidence="3" type="ORF">SI7747_09011573</name>
</gene>
<keyword evidence="1" id="KW-0677">Repeat</keyword>
<dbReference type="GO" id="GO:0099402">
    <property type="term" value="P:plant organ development"/>
    <property type="evidence" value="ECO:0007669"/>
    <property type="project" value="UniProtKB-ARBA"/>
</dbReference>
<sequence length="757" mass="79308">MEARALHCHMLRAAADTYAANCVADAYRKAGFLEVALGLLDEIPQPNAISWNLKISIHNQRRHLVTYGSILSACAMAGELCFGRQLQALVAKNGFSSNGYVAAGLVDLFAKNRRLGEMAALFAENPTTNVVVWNAAIAGAVRNGEHRLALGMFLQMAGGISSPNEFTFSAVLTACAGAGELPVGRAVHGLVVKSGAGGDVVVGSALVDLYAKCGDTGGAASQFSEMTAHNVVSWTTLISAFSLQDPRRAFSLFGAMRATAAAGEMNRYTLTSVLAACGSPDMTAEAAQLHGCICKSGFSGDPVVRAAMVNAYAKAGKLPKGRDVGSSAAMISAFAMNPAKSFQAFRRMLRDGLKPDEICCCSQVHSLVVKSGLVVFLPVAGALLTMYSKCGSLCDSKEFFREMPEKDGIAWTSMIAGLAEHGRADEALDLFREMMVMMSETTTATAVAELDETTLSYAVTACAELRNLDAAVVAALISMYSKCGALSAAAGVFRTADHKNQNQLAWSAMVAGYARNGAAGEALSTFIGMLAAGLGADHFACSAAAAAAGELCKPAAGKQLHALATKTGTISDLSVGSAVVAMYAACGSIQDSRRAFDQVTEPDVVAAEEALRIFDQMRRKGTTPDSLTFVTLLSACSHCGMMEEGLRLFRSMEEDHGVKPEAAHYACVVDLLGRAGKVKEAAAFIEDMAAEPTAAVWDRTGRLAAEKILELEPGDSGAYVSLSNLSADVGDWKAALDVRGSMRLAGVKKEAGWSFVG</sequence>
<feature type="repeat" description="PPR" evidence="2">
    <location>
        <begin position="625"/>
        <end position="660"/>
    </location>
</feature>
<dbReference type="InterPro" id="IPR011990">
    <property type="entry name" value="TPR-like_helical_dom_sf"/>
</dbReference>
<dbReference type="InterPro" id="IPR046960">
    <property type="entry name" value="PPR_At4g14850-like_plant"/>
</dbReference>
<dbReference type="GO" id="GO:0003723">
    <property type="term" value="F:RNA binding"/>
    <property type="evidence" value="ECO:0007669"/>
    <property type="project" value="InterPro"/>
</dbReference>
<dbReference type="EMBL" id="CACRZD030000009">
    <property type="protein sequence ID" value="CAA6665184.1"/>
    <property type="molecule type" value="Genomic_DNA"/>
</dbReference>
<evidence type="ECO:0000256" key="2">
    <source>
        <dbReference type="PROSITE-ProRule" id="PRU00708"/>
    </source>
</evidence>
<evidence type="ECO:0000313" key="4">
    <source>
        <dbReference type="Proteomes" id="UP001189122"/>
    </source>
</evidence>
<dbReference type="InterPro" id="IPR046848">
    <property type="entry name" value="E_motif"/>
</dbReference>
<organism evidence="3">
    <name type="scientific">Spirodela intermedia</name>
    <name type="common">Intermediate duckweed</name>
    <dbReference type="NCBI Taxonomy" id="51605"/>
    <lineage>
        <taxon>Eukaryota</taxon>
        <taxon>Viridiplantae</taxon>
        <taxon>Streptophyta</taxon>
        <taxon>Embryophyta</taxon>
        <taxon>Tracheophyta</taxon>
        <taxon>Spermatophyta</taxon>
        <taxon>Magnoliopsida</taxon>
        <taxon>Liliopsida</taxon>
        <taxon>Araceae</taxon>
        <taxon>Lemnoideae</taxon>
        <taxon>Spirodela</taxon>
    </lineage>
</organism>
<dbReference type="FunFam" id="1.25.40.10:FF:000158">
    <property type="entry name" value="pentatricopeptide repeat-containing protein At2g33680"/>
    <property type="match status" value="1"/>
</dbReference>
<dbReference type="Pfam" id="PF13041">
    <property type="entry name" value="PPR_2"/>
    <property type="match status" value="1"/>
</dbReference>
<feature type="repeat" description="PPR" evidence="2">
    <location>
        <begin position="407"/>
        <end position="437"/>
    </location>
</feature>